<comment type="caution">
    <text evidence="2">The sequence shown here is derived from an EMBL/GenBank/DDBJ whole genome shotgun (WGS) entry which is preliminary data.</text>
</comment>
<reference evidence="2" key="1">
    <citation type="journal article" date="2019" name="Sci. Rep.">
        <title>Draft genome of Tanacetum cinerariifolium, the natural source of mosquito coil.</title>
        <authorList>
            <person name="Yamashiro T."/>
            <person name="Shiraishi A."/>
            <person name="Satake H."/>
            <person name="Nakayama K."/>
        </authorList>
    </citation>
    <scope>NUCLEOTIDE SEQUENCE</scope>
</reference>
<protein>
    <submittedName>
        <fullName evidence="2">Uncharacterized protein</fullName>
    </submittedName>
</protein>
<sequence length="583" mass="66782">MAGYKMKFFKGMTYDEIRPIFKREYNKIQTLFKQDKDIQKIKKKRVTDETLFQESVKKLRAAEVSGSESTQEIPTDDPKEIIEEDVQNMLEIVSVPEFRVEALQVNYPIIDWEINTEDMLKGFDREDLVAIWNLVKERFSSAEPIEDKERALWVELKRLFKPDANDVPWKLQRYMHAPLIWRLASTEYVEYLAEFWYTAKTLEDYKIWVSTLTGGIRGDIGYSGKIGAKETLKKSFLPPRWRLLMGQIIQCLDQTKSIRDGLKIAHADSSTNKESRANKISKKVKLQDLLDLLKDTISVFFTPDSLQDKPIIISDKSKEEGEVAKDKDTHASSQDSQKDELEKQKVTSKIDVASLKARPSYLDINQLTDLLVTSLKPNLSELLDSHNFASCLPTELKELPSKFIELSSEIKELKQATASLAEGEKSTTKDAETDLQTELVDLLGIDVVEQYHNKKLLFDKYYDKMLKRRKSSKIINYDVLTQKGPISLKVLRRLGSISTLVYTAVQKLKKAFGCQRTRKSSAAAVKDFVKPHGKQKRGEMVALAFGEDQGGSSTPSPYWTLFSNCINGCKNESFLSYRHLFSE</sequence>
<proteinExistence type="predicted"/>
<organism evidence="2">
    <name type="scientific">Tanacetum cinerariifolium</name>
    <name type="common">Dalmatian daisy</name>
    <name type="synonym">Chrysanthemum cinerariifolium</name>
    <dbReference type="NCBI Taxonomy" id="118510"/>
    <lineage>
        <taxon>Eukaryota</taxon>
        <taxon>Viridiplantae</taxon>
        <taxon>Streptophyta</taxon>
        <taxon>Embryophyta</taxon>
        <taxon>Tracheophyta</taxon>
        <taxon>Spermatophyta</taxon>
        <taxon>Magnoliopsida</taxon>
        <taxon>eudicotyledons</taxon>
        <taxon>Gunneridae</taxon>
        <taxon>Pentapetalae</taxon>
        <taxon>asterids</taxon>
        <taxon>campanulids</taxon>
        <taxon>Asterales</taxon>
        <taxon>Asteraceae</taxon>
        <taxon>Asteroideae</taxon>
        <taxon>Anthemideae</taxon>
        <taxon>Anthemidinae</taxon>
        <taxon>Tanacetum</taxon>
    </lineage>
</organism>
<gene>
    <name evidence="2" type="ORF">Tci_018362</name>
</gene>
<dbReference type="AlphaFoldDB" id="A0A6L2KEU9"/>
<name>A0A6L2KEU9_TANCI</name>
<dbReference type="EMBL" id="BKCJ010002117">
    <property type="protein sequence ID" value="GEU46384.1"/>
    <property type="molecule type" value="Genomic_DNA"/>
</dbReference>
<evidence type="ECO:0000256" key="1">
    <source>
        <dbReference type="SAM" id="MobiDB-lite"/>
    </source>
</evidence>
<evidence type="ECO:0000313" key="2">
    <source>
        <dbReference type="EMBL" id="GEU46384.1"/>
    </source>
</evidence>
<feature type="region of interest" description="Disordered" evidence="1">
    <location>
        <begin position="317"/>
        <end position="342"/>
    </location>
</feature>
<accession>A0A6L2KEU9</accession>